<keyword evidence="2" id="KW-1185">Reference proteome</keyword>
<dbReference type="Proteomes" id="UP001168098">
    <property type="component" value="Unassembled WGS sequence"/>
</dbReference>
<organism evidence="1 2">
    <name type="scientific">Vitis rotundifolia</name>
    <name type="common">Muscadine grape</name>
    <dbReference type="NCBI Taxonomy" id="103349"/>
    <lineage>
        <taxon>Eukaryota</taxon>
        <taxon>Viridiplantae</taxon>
        <taxon>Streptophyta</taxon>
        <taxon>Embryophyta</taxon>
        <taxon>Tracheophyta</taxon>
        <taxon>Spermatophyta</taxon>
        <taxon>Magnoliopsida</taxon>
        <taxon>eudicotyledons</taxon>
        <taxon>Gunneridae</taxon>
        <taxon>Pentapetalae</taxon>
        <taxon>rosids</taxon>
        <taxon>Vitales</taxon>
        <taxon>Vitaceae</taxon>
        <taxon>Viteae</taxon>
        <taxon>Vitis</taxon>
    </lineage>
</organism>
<sequence>MSFGGQGHATNNVDGRIQKATFYYVDATLITIFQIHLEEGPGGILVLWTGQEGV</sequence>
<evidence type="ECO:0000313" key="1">
    <source>
        <dbReference type="EMBL" id="KAJ9678087.1"/>
    </source>
</evidence>
<dbReference type="EMBL" id="JARBHA010000017">
    <property type="protein sequence ID" value="KAJ9678087.1"/>
    <property type="molecule type" value="Genomic_DNA"/>
</dbReference>
<protein>
    <submittedName>
        <fullName evidence="1">Uncharacterized protein</fullName>
    </submittedName>
</protein>
<proteinExistence type="predicted"/>
<gene>
    <name evidence="1" type="ORF">PVL29_022850</name>
</gene>
<evidence type="ECO:0000313" key="2">
    <source>
        <dbReference type="Proteomes" id="UP001168098"/>
    </source>
</evidence>
<dbReference type="AlphaFoldDB" id="A0AA38YX23"/>
<accession>A0AA38YX23</accession>
<reference evidence="1 2" key="1">
    <citation type="journal article" date="2023" name="BMC Biotechnol.">
        <title>Vitis rotundifolia cv Carlos genome sequencing.</title>
        <authorList>
            <person name="Huff M."/>
            <person name="Hulse-Kemp A."/>
            <person name="Scheffler B."/>
            <person name="Youngblood R."/>
            <person name="Simpson S."/>
            <person name="Babiker E."/>
            <person name="Staton M."/>
        </authorList>
    </citation>
    <scope>NUCLEOTIDE SEQUENCE [LARGE SCALE GENOMIC DNA]</scope>
    <source>
        <tissue evidence="1">Leaf</tissue>
    </source>
</reference>
<name>A0AA38YX23_VITRO</name>
<comment type="caution">
    <text evidence="1">The sequence shown here is derived from an EMBL/GenBank/DDBJ whole genome shotgun (WGS) entry which is preliminary data.</text>
</comment>